<dbReference type="InterPro" id="IPR035897">
    <property type="entry name" value="Toll_tir_struct_dom_sf"/>
</dbReference>
<comment type="caution">
    <text evidence="2">The sequence shown here is derived from an EMBL/GenBank/DDBJ whole genome shotgun (WGS) entry which is preliminary data.</text>
</comment>
<dbReference type="Proteomes" id="UP000724268">
    <property type="component" value="Unassembled WGS sequence"/>
</dbReference>
<evidence type="ECO:0000259" key="1">
    <source>
        <dbReference type="Pfam" id="PF08937"/>
    </source>
</evidence>
<dbReference type="Pfam" id="PF08937">
    <property type="entry name" value="ThsB_TIR"/>
    <property type="match status" value="1"/>
</dbReference>
<evidence type="ECO:0000313" key="2">
    <source>
        <dbReference type="EMBL" id="MBW6396179.1"/>
    </source>
</evidence>
<dbReference type="EMBL" id="JAHXRS010000038">
    <property type="protein sequence ID" value="MBW6396179.1"/>
    <property type="molecule type" value="Genomic_DNA"/>
</dbReference>
<proteinExistence type="predicted"/>
<dbReference type="Gene3D" id="3.40.50.11200">
    <property type="match status" value="1"/>
</dbReference>
<protein>
    <submittedName>
        <fullName evidence="2">TIR domain-containing protein</fullName>
    </submittedName>
</protein>
<gene>
    <name evidence="2" type="ORF">KZX47_13640</name>
</gene>
<dbReference type="RefSeq" id="WP_219760580.1">
    <property type="nucleotide sequence ID" value="NZ_JAHXRS010000038.1"/>
</dbReference>
<sequence>MVKAKKRVFLSFLAEDADHIRGLRLLKDNPNYELDFYDESVREPINSERAEYIKQKIREKISRASVTVCLISEKTYTSEWVNWELEESHKKGNKIIAMALKGVKKV</sequence>
<organism evidence="2 3">
    <name type="scientific">Thermus brevis</name>
    <dbReference type="NCBI Taxonomy" id="2862456"/>
    <lineage>
        <taxon>Bacteria</taxon>
        <taxon>Thermotogati</taxon>
        <taxon>Deinococcota</taxon>
        <taxon>Deinococci</taxon>
        <taxon>Thermales</taxon>
        <taxon>Thermaceae</taxon>
        <taxon>Thermus</taxon>
    </lineage>
</organism>
<dbReference type="InterPro" id="IPR015032">
    <property type="entry name" value="ThsB__TIR-like_domain"/>
</dbReference>
<dbReference type="SUPFAM" id="SSF52200">
    <property type="entry name" value="Toll/Interleukin receptor TIR domain"/>
    <property type="match status" value="1"/>
</dbReference>
<name>A0ABS7A1K0_9DEIN</name>
<evidence type="ECO:0000313" key="3">
    <source>
        <dbReference type="Proteomes" id="UP000724268"/>
    </source>
</evidence>
<reference evidence="2 3" key="1">
    <citation type="submission" date="2021-07" db="EMBL/GenBank/DDBJ databases">
        <title>Thermus aquaticus gen. n. and sp. n., a nonsporulating extreme thermophile.</title>
        <authorList>
            <person name="Hu C.-J."/>
            <person name="Li W.-J."/>
            <person name="Xian W.-D."/>
        </authorList>
    </citation>
    <scope>NUCLEOTIDE SEQUENCE [LARGE SCALE GENOMIC DNA]</scope>
    <source>
        <strain evidence="2 3">SYSU G05001</strain>
    </source>
</reference>
<feature type="domain" description="Thoeris protein ThsB TIR-like" evidence="1">
    <location>
        <begin position="9"/>
        <end position="104"/>
    </location>
</feature>
<accession>A0ABS7A1K0</accession>
<keyword evidence="3" id="KW-1185">Reference proteome</keyword>